<keyword evidence="5" id="KW-0190">Covalent protein-DNA linkage</keyword>
<dbReference type="PANTHER" id="PTHR13604:SF0">
    <property type="entry name" value="ABASIC SITE PROCESSING PROTEIN HMCES"/>
    <property type="match status" value="1"/>
</dbReference>
<sequence length="222" mass="26275">MCGRYSLEFDEDFYKRYRLANKLPAKPNYNVTPSQLMPVVVAHSPNRMEFMLWGLIPFWEEKNEKPRYLANIRDDSIINKRWADKYVQFQRCLVPATSYFEWKKTSDGKVPFLFKLTGRKYFAFAGVYSIYKNPKNRAEVKTYSIITTTPNKIGGEVHNRMPVILKEEDEQKWLNPDMVEIDHIKEFLKSYPDSEMMKYVVSTKVNNPSNNIYKIIKELKGD</sequence>
<dbReference type="GO" id="GO:0003697">
    <property type="term" value="F:single-stranded DNA binding"/>
    <property type="evidence" value="ECO:0007669"/>
    <property type="project" value="InterPro"/>
</dbReference>
<protein>
    <recommendedName>
        <fullName evidence="8">Abasic site processing protein</fullName>
        <ecNumber evidence="8">3.4.-.-</ecNumber>
    </recommendedName>
</protein>
<dbReference type="Proteomes" id="UP000179270">
    <property type="component" value="Unassembled WGS sequence"/>
</dbReference>
<keyword evidence="2 8" id="KW-0645">Protease</keyword>
<comment type="caution">
    <text evidence="9">The sequence shown here is derived from an EMBL/GenBank/DDBJ whole genome shotgun (WGS) entry which is preliminary data.</text>
</comment>
<accession>A0A1F7IF24</accession>
<dbReference type="InterPro" id="IPR003738">
    <property type="entry name" value="SRAP"/>
</dbReference>
<reference evidence="9 10" key="1">
    <citation type="journal article" date="2016" name="Nat. Commun.">
        <title>Thousands of microbial genomes shed light on interconnected biogeochemical processes in an aquifer system.</title>
        <authorList>
            <person name="Anantharaman K."/>
            <person name="Brown C.T."/>
            <person name="Hug L.A."/>
            <person name="Sharon I."/>
            <person name="Castelle C.J."/>
            <person name="Probst A.J."/>
            <person name="Thomas B.C."/>
            <person name="Singh A."/>
            <person name="Wilkins M.J."/>
            <person name="Karaoz U."/>
            <person name="Brodie E.L."/>
            <person name="Williams K.H."/>
            <person name="Hubbard S.S."/>
            <person name="Banfield J.F."/>
        </authorList>
    </citation>
    <scope>NUCLEOTIDE SEQUENCE [LARGE SCALE GENOMIC DNA]</scope>
</reference>
<dbReference type="EMBL" id="MGAF01000014">
    <property type="protein sequence ID" value="OGK41953.1"/>
    <property type="molecule type" value="Genomic_DNA"/>
</dbReference>
<evidence type="ECO:0000256" key="2">
    <source>
        <dbReference type="ARBA" id="ARBA00022670"/>
    </source>
</evidence>
<proteinExistence type="inferred from homology"/>
<evidence type="ECO:0000256" key="8">
    <source>
        <dbReference type="RuleBase" id="RU364100"/>
    </source>
</evidence>
<organism evidence="9 10">
    <name type="scientific">Candidatus Roizmanbacteria bacterium RIFCSPLOWO2_01_FULL_35_13</name>
    <dbReference type="NCBI Taxonomy" id="1802055"/>
    <lineage>
        <taxon>Bacteria</taxon>
        <taxon>Candidatus Roizmaniibacteriota</taxon>
    </lineage>
</organism>
<dbReference type="InterPro" id="IPR036590">
    <property type="entry name" value="SRAP-like"/>
</dbReference>
<evidence type="ECO:0000313" key="10">
    <source>
        <dbReference type="Proteomes" id="UP000179270"/>
    </source>
</evidence>
<name>A0A1F7IF24_9BACT</name>
<evidence type="ECO:0000313" key="9">
    <source>
        <dbReference type="EMBL" id="OGK41953.1"/>
    </source>
</evidence>
<dbReference type="Pfam" id="PF02586">
    <property type="entry name" value="SRAP"/>
    <property type="match status" value="1"/>
</dbReference>
<dbReference type="GO" id="GO:0006508">
    <property type="term" value="P:proteolysis"/>
    <property type="evidence" value="ECO:0007669"/>
    <property type="project" value="UniProtKB-KW"/>
</dbReference>
<dbReference type="EC" id="3.4.-.-" evidence="8"/>
<dbReference type="STRING" id="1802055.A3A74_04620"/>
<dbReference type="GO" id="GO:0016829">
    <property type="term" value="F:lyase activity"/>
    <property type="evidence" value="ECO:0007669"/>
    <property type="project" value="UniProtKB-KW"/>
</dbReference>
<dbReference type="GO" id="GO:0008233">
    <property type="term" value="F:peptidase activity"/>
    <property type="evidence" value="ECO:0007669"/>
    <property type="project" value="UniProtKB-KW"/>
</dbReference>
<keyword evidence="3" id="KW-0227">DNA damage</keyword>
<dbReference type="PANTHER" id="PTHR13604">
    <property type="entry name" value="DC12-RELATED"/>
    <property type="match status" value="1"/>
</dbReference>
<evidence type="ECO:0000256" key="5">
    <source>
        <dbReference type="ARBA" id="ARBA00023124"/>
    </source>
</evidence>
<evidence type="ECO:0000256" key="1">
    <source>
        <dbReference type="ARBA" id="ARBA00008136"/>
    </source>
</evidence>
<keyword evidence="6" id="KW-0238">DNA-binding</keyword>
<evidence type="ECO:0000256" key="7">
    <source>
        <dbReference type="ARBA" id="ARBA00023239"/>
    </source>
</evidence>
<gene>
    <name evidence="9" type="ORF">A3A74_04620</name>
</gene>
<evidence type="ECO:0000256" key="6">
    <source>
        <dbReference type="ARBA" id="ARBA00023125"/>
    </source>
</evidence>
<dbReference type="Gene3D" id="3.90.1680.10">
    <property type="entry name" value="SOS response associated peptidase-like"/>
    <property type="match status" value="1"/>
</dbReference>
<keyword evidence="4 8" id="KW-0378">Hydrolase</keyword>
<evidence type="ECO:0000256" key="4">
    <source>
        <dbReference type="ARBA" id="ARBA00022801"/>
    </source>
</evidence>
<dbReference type="GO" id="GO:0106300">
    <property type="term" value="P:protein-DNA covalent cross-linking repair"/>
    <property type="evidence" value="ECO:0007669"/>
    <property type="project" value="InterPro"/>
</dbReference>
<evidence type="ECO:0000256" key="3">
    <source>
        <dbReference type="ARBA" id="ARBA00022763"/>
    </source>
</evidence>
<keyword evidence="7" id="KW-0456">Lyase</keyword>
<comment type="similarity">
    <text evidence="1 8">Belongs to the SOS response-associated peptidase family.</text>
</comment>
<dbReference type="SUPFAM" id="SSF143081">
    <property type="entry name" value="BB1717-like"/>
    <property type="match status" value="1"/>
</dbReference>
<dbReference type="AlphaFoldDB" id="A0A1F7IF24"/>